<protein>
    <recommendedName>
        <fullName evidence="3">Ubiquitin-conjugating enzyme E2-binding protein</fullName>
    </recommendedName>
</protein>
<evidence type="ECO:0000313" key="1">
    <source>
        <dbReference type="EMBL" id="KAF2682438.1"/>
    </source>
</evidence>
<dbReference type="Pfam" id="PF09814">
    <property type="entry name" value="HECT_2"/>
    <property type="match status" value="1"/>
</dbReference>
<reference evidence="1" key="1">
    <citation type="journal article" date="2020" name="Stud. Mycol.">
        <title>101 Dothideomycetes genomes: a test case for predicting lifestyles and emergence of pathogens.</title>
        <authorList>
            <person name="Haridas S."/>
            <person name="Albert R."/>
            <person name="Binder M."/>
            <person name="Bloem J."/>
            <person name="Labutti K."/>
            <person name="Salamov A."/>
            <person name="Andreopoulos B."/>
            <person name="Baker S."/>
            <person name="Barry K."/>
            <person name="Bills G."/>
            <person name="Bluhm B."/>
            <person name="Cannon C."/>
            <person name="Castanera R."/>
            <person name="Culley D."/>
            <person name="Daum C."/>
            <person name="Ezra D."/>
            <person name="Gonzalez J."/>
            <person name="Henrissat B."/>
            <person name="Kuo A."/>
            <person name="Liang C."/>
            <person name="Lipzen A."/>
            <person name="Lutzoni F."/>
            <person name="Magnuson J."/>
            <person name="Mondo S."/>
            <person name="Nolan M."/>
            <person name="Ohm R."/>
            <person name="Pangilinan J."/>
            <person name="Park H.-J."/>
            <person name="Ramirez L."/>
            <person name="Alfaro M."/>
            <person name="Sun H."/>
            <person name="Tritt A."/>
            <person name="Yoshinaga Y."/>
            <person name="Zwiers L.-H."/>
            <person name="Turgeon B."/>
            <person name="Goodwin S."/>
            <person name="Spatafora J."/>
            <person name="Crous P."/>
            <person name="Grigoriev I."/>
        </authorList>
    </citation>
    <scope>NUCLEOTIDE SEQUENCE</scope>
    <source>
        <strain evidence="1">CBS 122367</strain>
    </source>
</reference>
<dbReference type="AlphaFoldDB" id="A0A6G1IWE8"/>
<accession>A0A6G1IWE8</accession>
<proteinExistence type="predicted"/>
<dbReference type="GO" id="GO:0030332">
    <property type="term" value="F:cyclin binding"/>
    <property type="evidence" value="ECO:0007669"/>
    <property type="project" value="TreeGrafter"/>
</dbReference>
<dbReference type="GO" id="GO:0000151">
    <property type="term" value="C:ubiquitin ligase complex"/>
    <property type="evidence" value="ECO:0007669"/>
    <property type="project" value="TreeGrafter"/>
</dbReference>
<name>A0A6G1IWE8_9PLEO</name>
<dbReference type="OrthoDB" id="386949at2759"/>
<evidence type="ECO:0008006" key="3">
    <source>
        <dbReference type="Google" id="ProtNLM"/>
    </source>
</evidence>
<gene>
    <name evidence="1" type="ORF">K458DRAFT_307079</name>
</gene>
<dbReference type="GO" id="GO:0031624">
    <property type="term" value="F:ubiquitin conjugating enzyme binding"/>
    <property type="evidence" value="ECO:0007669"/>
    <property type="project" value="TreeGrafter"/>
</dbReference>
<dbReference type="GO" id="GO:0000209">
    <property type="term" value="P:protein polyubiquitination"/>
    <property type="evidence" value="ECO:0007669"/>
    <property type="project" value="TreeGrafter"/>
</dbReference>
<evidence type="ECO:0000313" key="2">
    <source>
        <dbReference type="Proteomes" id="UP000799291"/>
    </source>
</evidence>
<organism evidence="1 2">
    <name type="scientific">Lentithecium fluviatile CBS 122367</name>
    <dbReference type="NCBI Taxonomy" id="1168545"/>
    <lineage>
        <taxon>Eukaryota</taxon>
        <taxon>Fungi</taxon>
        <taxon>Dikarya</taxon>
        <taxon>Ascomycota</taxon>
        <taxon>Pezizomycotina</taxon>
        <taxon>Dothideomycetes</taxon>
        <taxon>Pleosporomycetidae</taxon>
        <taxon>Pleosporales</taxon>
        <taxon>Massarineae</taxon>
        <taxon>Lentitheciaceae</taxon>
        <taxon>Lentithecium</taxon>
    </lineage>
</organism>
<dbReference type="GO" id="GO:0006513">
    <property type="term" value="P:protein monoubiquitination"/>
    <property type="evidence" value="ECO:0007669"/>
    <property type="project" value="TreeGrafter"/>
</dbReference>
<dbReference type="PANTHER" id="PTHR31531">
    <property type="entry name" value="E3 UBIQUITIN-PROTEIN LIGASE E3D FAMILY MEMBER"/>
    <property type="match status" value="1"/>
</dbReference>
<dbReference type="GO" id="GO:0061630">
    <property type="term" value="F:ubiquitin protein ligase activity"/>
    <property type="evidence" value="ECO:0007669"/>
    <property type="project" value="TreeGrafter"/>
</dbReference>
<dbReference type="GO" id="GO:0005634">
    <property type="term" value="C:nucleus"/>
    <property type="evidence" value="ECO:0007669"/>
    <property type="project" value="TreeGrafter"/>
</dbReference>
<dbReference type="GO" id="GO:0005829">
    <property type="term" value="C:cytosol"/>
    <property type="evidence" value="ECO:0007669"/>
    <property type="project" value="TreeGrafter"/>
</dbReference>
<dbReference type="InterPro" id="IPR019193">
    <property type="entry name" value="UBQ-conj_enz_E2-bd_prot"/>
</dbReference>
<dbReference type="PANTHER" id="PTHR31531:SF2">
    <property type="entry name" value="E3 UBIQUITIN-PROTEIN LIGASE E3D"/>
    <property type="match status" value="1"/>
</dbReference>
<dbReference type="EMBL" id="MU005587">
    <property type="protein sequence ID" value="KAF2682438.1"/>
    <property type="molecule type" value="Genomic_DNA"/>
</dbReference>
<sequence>MSPSLPASAYKALGIPQSTVKILTTPKPEEPSIVAPNLLNAKSPEERLAPNESSITLYAEFLLHIRTVTLFASLRTVHTCETKAKLNTDGSSVTVTHEGESATIHLPISVQGGGDAALSLPAQPPSKELTLRLQIEEKEGSGLLGTVLSEERKANIVPWDGATLNNMSDAGVHCKSCERILVASGQIKEWIDLPNENWAEMMDFWHCHKPDEHHLHDHTHEGVVGRKGYAAGNRLEATQEVGFVDLASFLLKEQDCEGVRLASENESPPTILGCKHCSHVVGTPDEPSEGWRIWKWCIGVQNRSYSIQKWISARLLFLVENQVIRKFHVHPSPSVSDTNPVPSLLIWVFTPDLFVSSSIPSEGGRQDPTRSMKVFYKRQTWAPLKPGEVETVDVEDVVFPTGLFEEFVRVLGRSRMVLPEGARRFQGWEVGLLERFDVGDVELSSGVVDGLRAEEVD</sequence>
<dbReference type="Proteomes" id="UP000799291">
    <property type="component" value="Unassembled WGS sequence"/>
</dbReference>
<dbReference type="GO" id="GO:0043161">
    <property type="term" value="P:proteasome-mediated ubiquitin-dependent protein catabolic process"/>
    <property type="evidence" value="ECO:0007669"/>
    <property type="project" value="TreeGrafter"/>
</dbReference>
<keyword evidence="2" id="KW-1185">Reference proteome</keyword>
<dbReference type="GO" id="GO:0051865">
    <property type="term" value="P:protein autoubiquitination"/>
    <property type="evidence" value="ECO:0007669"/>
    <property type="project" value="TreeGrafter"/>
</dbReference>